<accession>A0AAV9XYN9</accession>
<proteinExistence type="predicted"/>
<dbReference type="InterPro" id="IPR023362">
    <property type="entry name" value="PH-BEACH_dom"/>
</dbReference>
<evidence type="ECO:0008006" key="5">
    <source>
        <dbReference type="Google" id="ProtNLM"/>
    </source>
</evidence>
<dbReference type="SUPFAM" id="SSF81837">
    <property type="entry name" value="BEACH domain"/>
    <property type="match status" value="1"/>
</dbReference>
<sequence>MTVSGVRQFSHLLLEENEEYIGDFSCICTSNIKKRVNGRSFKGRIRIGSKSIIIEPDDSNMSLLKVLFAQISRIRMEKVNRMMIINCRSLRLISVQIIEGKSRTVTPSEILSYGEGFELRMSKRNPDDIKEAESEFELCIKVSEDKGLELMDLCLELYGSQKKGENLSKNENCIEDMSLMISNWLGRLYDNEVLNVEYEFLLDHRDRFLLEKPLIVNRIKPFSKLRGVLHILSSGICFKLLPNFSNKRFKRIPLDNIWFIFKRVYSTKPNSVEIIYEKEEKRNISGKISAKKNTWRSIFIEFQTDSDREHFVSFLQSFLIKNRESIINDGSISYASCDCCFDNKAPSCLPMLFIDPLYAGQSLCFRKHMQNLWVNGAISTYHYIDYLNGIGGRSRGDLTQYPVFPWTVINFDDNSKLGNNIDKFELESNYRDLSKPLGSINESNLEILKQRMRDLPLQEQFLYGSHYSNPGYISYFLIRKYPEYQLKLHCGDFDVWNRMFHSINDTWKTVLEGKTTYMELIPQFYEQDPDFLLNDRLSIRTNQGKLLNVQIPNWVISASSIYLKRTGSSLDNIKTIGASEHQKAEAFLRLMRYSLEGRVVSKSINEWIDLIFGYKQRGKEAAKHNNLFHPITYINSSIYLQKKSPPNSIFNWGVENDLAIKSQVEEFGQVPIQLFSDPHPKRNCEYIDNNYILSQLDDIYSNSPWFVLLKNNPRLIRSEFDFNAEYNNASVDHSLYREDKGENNETYKSTGKCQTDNTLNYEKGINRPLYEKIDLINPTNWNKHSMLNYEFKTGDNDGESEKEYEEEWGEKGGMDKDLNFNKLIIDFEKSYILNIKSEQTITRGIHLYGSVESGKDNLFQLINNSLTLGDEHEFRDSLLVDANENLDFTLLCTLFVRNGYLNFYVKRNCEKKQPFMRIYSGYVNGKKNNFNESEITSMNVLLCEISKFKHNNIKSSCVYLTLGTLSGDVYYLKYKLLIKTDNKDEDTYLVVLKDERVIQNNMDSGIKFIYSIDYGMTSAVSVISSNGLLLLCKNCNEEDDFKKTTWFPLIDIPMRNKKVNGVLHFGLKQETNNDNLNSIRVDDMLNINKLAAVEEAKEYKFSNLLDSNKDEKKKSRYAKITKDVDTEGFILSFILENNYNRVFWCLNENGVFSVDLFGDMLLNLLITKYEYGNSVIKQIQNSKSISWIKLKCKNRKKEEDLIVYFGKVVSQFAGLGDDDELKIGTTIIIVWSCNDNCNVKLQRVLIVSGFEVDDNSNSCVSWDNHKKGIVLVGTITENSEGVNNKDGKRGMYFISQNVWNLSERNKNNSDVILLDAENNPNFNSLISFNDYRNKLSIKCTRNNIILHGNKCKSLFVLGVS</sequence>
<name>A0AAV9XYN9_9CRYT</name>
<dbReference type="EMBL" id="JAWDEY010000010">
    <property type="protein sequence ID" value="KAK6589796.1"/>
    <property type="molecule type" value="Genomic_DNA"/>
</dbReference>
<dbReference type="Pfam" id="PF02138">
    <property type="entry name" value="Beach"/>
    <property type="match status" value="1"/>
</dbReference>
<organism evidence="3 4">
    <name type="scientific">Cryptosporidium xiaoi</name>
    <dbReference type="NCBI Taxonomy" id="659607"/>
    <lineage>
        <taxon>Eukaryota</taxon>
        <taxon>Sar</taxon>
        <taxon>Alveolata</taxon>
        <taxon>Apicomplexa</taxon>
        <taxon>Conoidasida</taxon>
        <taxon>Coccidia</taxon>
        <taxon>Eucoccidiorida</taxon>
        <taxon>Eimeriorina</taxon>
        <taxon>Cryptosporidiidae</taxon>
        <taxon>Cryptosporidium</taxon>
    </lineage>
</organism>
<dbReference type="PROSITE" id="PS50197">
    <property type="entry name" value="BEACH"/>
    <property type="match status" value="1"/>
</dbReference>
<dbReference type="SMART" id="SM01026">
    <property type="entry name" value="Beach"/>
    <property type="match status" value="1"/>
</dbReference>
<reference evidence="3 4" key="1">
    <citation type="submission" date="2023-10" db="EMBL/GenBank/DDBJ databases">
        <title>Comparative genomics analysis reveals potential genetic determinants of host preference in Cryptosporidium xiaoi.</title>
        <authorList>
            <person name="Xiao L."/>
            <person name="Li J."/>
        </authorList>
    </citation>
    <scope>NUCLEOTIDE SEQUENCE [LARGE SCALE GENOMIC DNA]</scope>
    <source>
        <strain evidence="3 4">52996</strain>
    </source>
</reference>
<dbReference type="InterPro" id="IPR050865">
    <property type="entry name" value="BEACH_Domain"/>
</dbReference>
<evidence type="ECO:0000313" key="4">
    <source>
        <dbReference type="Proteomes" id="UP001311799"/>
    </source>
</evidence>
<dbReference type="Gene3D" id="1.10.1540.10">
    <property type="entry name" value="BEACH domain"/>
    <property type="match status" value="1"/>
</dbReference>
<gene>
    <name evidence="3" type="ORF">RS030_192934</name>
</gene>
<dbReference type="CDD" id="cd06071">
    <property type="entry name" value="Beach"/>
    <property type="match status" value="1"/>
</dbReference>
<dbReference type="InterPro" id="IPR057496">
    <property type="entry name" value="FAN-like_PH"/>
</dbReference>
<dbReference type="PANTHER" id="PTHR13743:SF123">
    <property type="entry name" value="PROTEIN FAN"/>
    <property type="match status" value="1"/>
</dbReference>
<dbReference type="Proteomes" id="UP001311799">
    <property type="component" value="Unassembled WGS sequence"/>
</dbReference>
<dbReference type="InterPro" id="IPR036372">
    <property type="entry name" value="BEACH_dom_sf"/>
</dbReference>
<dbReference type="PANTHER" id="PTHR13743">
    <property type="entry name" value="BEIGE/BEACH-RELATED"/>
    <property type="match status" value="1"/>
</dbReference>
<feature type="domain" description="BEACH" evidence="1">
    <location>
        <begin position="358"/>
        <end position="682"/>
    </location>
</feature>
<evidence type="ECO:0000313" key="3">
    <source>
        <dbReference type="EMBL" id="KAK6589796.1"/>
    </source>
</evidence>
<dbReference type="SUPFAM" id="SSF50729">
    <property type="entry name" value="PH domain-like"/>
    <property type="match status" value="1"/>
</dbReference>
<evidence type="ECO:0000259" key="2">
    <source>
        <dbReference type="PROSITE" id="PS51783"/>
    </source>
</evidence>
<keyword evidence="4" id="KW-1185">Reference proteome</keyword>
<dbReference type="InterPro" id="IPR000409">
    <property type="entry name" value="BEACH_dom"/>
</dbReference>
<comment type="caution">
    <text evidence="3">The sequence shown here is derived from an EMBL/GenBank/DDBJ whole genome shotgun (WGS) entry which is preliminary data.</text>
</comment>
<feature type="domain" description="BEACH-type PH" evidence="2">
    <location>
        <begin position="205"/>
        <end position="316"/>
    </location>
</feature>
<protein>
    <recommendedName>
        <fullName evidence="5">BEACH domain-containing protein</fullName>
    </recommendedName>
</protein>
<dbReference type="PROSITE" id="PS51783">
    <property type="entry name" value="PH_BEACH"/>
    <property type="match status" value="1"/>
</dbReference>
<dbReference type="Pfam" id="PF25400">
    <property type="entry name" value="PH_FAN"/>
    <property type="match status" value="1"/>
</dbReference>
<evidence type="ECO:0000259" key="1">
    <source>
        <dbReference type="PROSITE" id="PS50197"/>
    </source>
</evidence>